<protein>
    <recommendedName>
        <fullName evidence="3">PRC-barrel domain containing protein</fullName>
    </recommendedName>
</protein>
<keyword evidence="2" id="KW-1185">Reference proteome</keyword>
<proteinExistence type="predicted"/>
<evidence type="ECO:0008006" key="3">
    <source>
        <dbReference type="Google" id="ProtNLM"/>
    </source>
</evidence>
<dbReference type="Proteomes" id="UP001433071">
    <property type="component" value="Unassembled WGS sequence"/>
</dbReference>
<dbReference type="EMBL" id="JAMYQB010000010">
    <property type="protein sequence ID" value="MER9405301.1"/>
    <property type="molecule type" value="Genomic_DNA"/>
</dbReference>
<evidence type="ECO:0000313" key="2">
    <source>
        <dbReference type="Proteomes" id="UP001433071"/>
    </source>
</evidence>
<sequence length="111" mass="12931">MMRTVNLEHLAGRRVLSQRGKSIGHIEEILAEQRGDELVVTEFHVGIYAAFERLSASTIGIAMLDLFRLRRRDGLYRIPWDKLDISDPARPRLLCPMTELPGWKRQKDFRE</sequence>
<gene>
    <name evidence="1" type="ORF">NKI36_14760</name>
</gene>
<organism evidence="1 2">
    <name type="scientific">Mesorhizobium caraganae</name>
    <dbReference type="NCBI Taxonomy" id="483206"/>
    <lineage>
        <taxon>Bacteria</taxon>
        <taxon>Pseudomonadati</taxon>
        <taxon>Pseudomonadota</taxon>
        <taxon>Alphaproteobacteria</taxon>
        <taxon>Hyphomicrobiales</taxon>
        <taxon>Phyllobacteriaceae</taxon>
        <taxon>Mesorhizobium</taxon>
    </lineage>
</organism>
<dbReference type="RefSeq" id="WP_352558422.1">
    <property type="nucleotide sequence ID" value="NZ_JAMYQB010000010.1"/>
</dbReference>
<evidence type="ECO:0000313" key="1">
    <source>
        <dbReference type="EMBL" id="MER9405301.1"/>
    </source>
</evidence>
<name>A0ABV1YZY5_9HYPH</name>
<comment type="caution">
    <text evidence="1">The sequence shown here is derived from an EMBL/GenBank/DDBJ whole genome shotgun (WGS) entry which is preliminary data.</text>
</comment>
<accession>A0ABV1YZY5</accession>
<reference evidence="1 2" key="1">
    <citation type="journal article" date="2024" name="Proc. Natl. Acad. Sci. U.S.A.">
        <title>The evolutionary genomics of adaptation to stress in wild rhizobium bacteria.</title>
        <authorList>
            <person name="Kehlet-Delgado H."/>
            <person name="Montoya A.P."/>
            <person name="Jensen K.T."/>
            <person name="Wendlandt C.E."/>
            <person name="Dexheimer C."/>
            <person name="Roberts M."/>
            <person name="Torres Martinez L."/>
            <person name="Friesen M.L."/>
            <person name="Griffitts J.S."/>
            <person name="Porter S.S."/>
        </authorList>
    </citation>
    <scope>NUCLEOTIDE SEQUENCE [LARGE SCALE GENOMIC DNA]</scope>
    <source>
        <strain evidence="1 2">M0641</strain>
    </source>
</reference>